<name>A0A5N8VIB3_9ACTN</name>
<dbReference type="EMBL" id="VJZD01000088">
    <property type="protein sequence ID" value="MPY33818.1"/>
    <property type="molecule type" value="Genomic_DNA"/>
</dbReference>
<accession>A0A5N8VIB3</accession>
<protein>
    <submittedName>
        <fullName evidence="2">Uncharacterized protein</fullName>
    </submittedName>
</protein>
<sequence length="110" mass="11350">MTDIASVSAFASFPVEIQDAARRFDALRAGDLGGQGVPGLTRMKEGSEGSETSETSENSENSERSEFSEGSEFGERSTPGASSGYGGSSANLSSVPVGEWGPVVLPVSRD</sequence>
<feature type="region of interest" description="Disordered" evidence="1">
    <location>
        <begin position="29"/>
        <end position="110"/>
    </location>
</feature>
<dbReference type="RefSeq" id="WP_152890610.1">
    <property type="nucleotide sequence ID" value="NZ_VJZD01000088.1"/>
</dbReference>
<feature type="compositionally biased region" description="Low complexity" evidence="1">
    <location>
        <begin position="49"/>
        <end position="59"/>
    </location>
</feature>
<dbReference type="Proteomes" id="UP000325849">
    <property type="component" value="Unassembled WGS sequence"/>
</dbReference>
<proteinExistence type="predicted"/>
<dbReference type="AlphaFoldDB" id="A0A5N8VIB3"/>
<feature type="compositionally biased region" description="Low complexity" evidence="1">
    <location>
        <begin position="68"/>
        <end position="94"/>
    </location>
</feature>
<evidence type="ECO:0000313" key="2">
    <source>
        <dbReference type="EMBL" id="MPY33818.1"/>
    </source>
</evidence>
<evidence type="ECO:0000256" key="1">
    <source>
        <dbReference type="SAM" id="MobiDB-lite"/>
    </source>
</evidence>
<comment type="caution">
    <text evidence="2">The sequence shown here is derived from an EMBL/GenBank/DDBJ whole genome shotgun (WGS) entry which is preliminary data.</text>
</comment>
<reference evidence="2 3" key="1">
    <citation type="submission" date="2019-07" db="EMBL/GenBank/DDBJ databases">
        <title>New species of Amycolatopsis and Streptomyces.</title>
        <authorList>
            <person name="Duangmal K."/>
            <person name="Teo W.F.A."/>
            <person name="Lipun K."/>
        </authorList>
    </citation>
    <scope>NUCLEOTIDE SEQUENCE [LARGE SCALE GENOMIC DNA]</scope>
    <source>
        <strain evidence="2 3">NBRC 109810</strain>
    </source>
</reference>
<organism evidence="2 3">
    <name type="scientific">Streptomyces adustus</name>
    <dbReference type="NCBI Taxonomy" id="1609272"/>
    <lineage>
        <taxon>Bacteria</taxon>
        <taxon>Bacillati</taxon>
        <taxon>Actinomycetota</taxon>
        <taxon>Actinomycetes</taxon>
        <taxon>Kitasatosporales</taxon>
        <taxon>Streptomycetaceae</taxon>
        <taxon>Streptomyces</taxon>
    </lineage>
</organism>
<keyword evidence="3" id="KW-1185">Reference proteome</keyword>
<gene>
    <name evidence="2" type="ORF">FNH09_22035</name>
</gene>
<evidence type="ECO:0000313" key="3">
    <source>
        <dbReference type="Proteomes" id="UP000325849"/>
    </source>
</evidence>